<dbReference type="AlphaFoldDB" id="A0A135UP59"/>
<dbReference type="STRING" id="1209931.A0A135UP59"/>
<dbReference type="SUPFAM" id="SSF55874">
    <property type="entry name" value="ATPase domain of HSP90 chaperone/DNA topoisomerase II/histidine kinase"/>
    <property type="match status" value="1"/>
</dbReference>
<organism evidence="1 2">
    <name type="scientific">Colletotrichum salicis</name>
    <dbReference type="NCBI Taxonomy" id="1209931"/>
    <lineage>
        <taxon>Eukaryota</taxon>
        <taxon>Fungi</taxon>
        <taxon>Dikarya</taxon>
        <taxon>Ascomycota</taxon>
        <taxon>Pezizomycotina</taxon>
        <taxon>Sordariomycetes</taxon>
        <taxon>Hypocreomycetidae</taxon>
        <taxon>Glomerellales</taxon>
        <taxon>Glomerellaceae</taxon>
        <taxon>Colletotrichum</taxon>
        <taxon>Colletotrichum acutatum species complex</taxon>
    </lineage>
</organism>
<evidence type="ECO:0000313" key="2">
    <source>
        <dbReference type="Proteomes" id="UP000070121"/>
    </source>
</evidence>
<dbReference type="PANTHER" id="PTHR32387:SF0">
    <property type="entry name" value="PROTEIN NO VEIN"/>
    <property type="match status" value="1"/>
</dbReference>
<name>A0A135UP59_9PEZI</name>
<keyword evidence="2" id="KW-1185">Reference proteome</keyword>
<dbReference type="InterPro" id="IPR052957">
    <property type="entry name" value="Auxin_embryo_med"/>
</dbReference>
<dbReference type="Gene3D" id="3.30.565.10">
    <property type="entry name" value="Histidine kinase-like ATPase, C-terminal domain"/>
    <property type="match status" value="1"/>
</dbReference>
<proteinExistence type="predicted"/>
<dbReference type="EMBL" id="JFFI01001205">
    <property type="protein sequence ID" value="KXH62181.1"/>
    <property type="molecule type" value="Genomic_DNA"/>
</dbReference>
<dbReference type="OrthoDB" id="1262810at2759"/>
<gene>
    <name evidence="1" type="ORF">CSAL01_05514</name>
</gene>
<dbReference type="InterPro" id="IPR036890">
    <property type="entry name" value="HATPase_C_sf"/>
</dbReference>
<accession>A0A135UP59</accession>
<dbReference type="PANTHER" id="PTHR32387">
    <property type="entry name" value="WU:FJ29H11"/>
    <property type="match status" value="1"/>
</dbReference>
<comment type="caution">
    <text evidence="1">The sequence shown here is derived from an EMBL/GenBank/DDBJ whole genome shotgun (WGS) entry which is preliminary data.</text>
</comment>
<dbReference type="Proteomes" id="UP000070121">
    <property type="component" value="Unassembled WGS sequence"/>
</dbReference>
<reference evidence="1 2" key="1">
    <citation type="submission" date="2014-02" db="EMBL/GenBank/DDBJ databases">
        <title>The genome sequence of Colletotrichum salicis CBS 607.94.</title>
        <authorList>
            <person name="Baroncelli R."/>
            <person name="Thon M.R."/>
        </authorList>
    </citation>
    <scope>NUCLEOTIDE SEQUENCE [LARGE SCALE GENOMIC DNA]</scope>
    <source>
        <strain evidence="1 2">CBS 607.94</strain>
    </source>
</reference>
<sequence length="1137" mass="128419">MVRQVITSAPCMAPPIPSQCRQEAEAQLQNLLQKRGASSGQTEGFAGEQLREALKILADQLYSKPTHFTLELLQNADDNDYSACFLDADGKKFYGLETGCNENGFSLEHIDALCSIGKSTKKSAKEVHSGYIGEKGIGFKSGFEVASVVHILSGFYHFKLNKTEDMLGVLLPLPFPVIKKQSDTETTRMRLRISDRYYHGRIAKDLRKIKPEVLLFLRRLRHIVVQVGTEEAEYQATYIIHDEEFQGEVRSVAKRKSSTESKKEMKYIIVRRTVDEMPTEPKRESIHQSEVTLAFPVKDDGSPIIHEQQTFAYLPLGNYGFRYLERTPSRDVFWDSLDAGLLKYLMSLRVLESRLGCFQVPDSLVFIPPEFCLDDAPLIDCPKQRALHLAADYTPQNSLPLGLGRLGVKNMNGKRFISDFCDWVSQEKPDLGSKSPEWHGKVSAIWVATGQCSGRLCSLAVLPTINGTFAAASTTNLFLASRDVAWRAPRGLELVFVDPEARDDHRREALFHGLGVKKLSKREICERILKDHRTKEKRDDPRPLDCLVEEMVYLLRHRHLLSSLGDARGSKSIWVQTDDRLGPTRVRHVYYVDPDATPNLLSQHSRDSTAPMRALHPAYFERVSYLEMIRDSAAVEDSTAIAEGTADGQVEAELANEISVPKKETYPFIKWLQSSCGIAVLPRLTFFDVDFRDRAISRECRWLIANDPEGLFLLLRDRLLRDYHSDLHYIRKEVREMQISCRDGRKRRLKDTAVPSRPLLDSCPHLTFGEFPDPDNPSQPSPVELKDDFRGKMRDLKIFPMVSTADSSVEAPSVVYRSIDKDWYIGDRSVLRRAFVGKVDILDVDIEYIDKLMPLIKWLSLDNKLLSPAVQQRTVYKRARYIVLLGTDTDMKLPQFEVSLASGLSVERTIGDIRGDTEVGRVSITESNDSVKIVVLKNPFKNSNQRFDKELVDFFIRRCAIEDVSRVSFVSLILKASLGDVRDLLEGAYIRASIEDLGFCVHEAEEHAAAETGGMVGVNAVARGLNAELGLGVLRSRAYATDHSPRIYTSAQRDLSSCFKEIGLKAEIHARKYAFKPGKLPTDIFLIGRVYNVEKEKPDLNFYWNPWELINKGRLVMTVSEGYRIAPGDAAATPKAA</sequence>
<evidence type="ECO:0000313" key="1">
    <source>
        <dbReference type="EMBL" id="KXH62181.1"/>
    </source>
</evidence>
<protein>
    <submittedName>
        <fullName evidence="1">Uncharacterized protein</fullName>
    </submittedName>
</protein>